<protein>
    <submittedName>
        <fullName evidence="1">Uncharacterized protein</fullName>
    </submittedName>
</protein>
<evidence type="ECO:0000313" key="2">
    <source>
        <dbReference type="Proteomes" id="UP000054375"/>
    </source>
</evidence>
<name>A0A101SC99_9ACTN</name>
<accession>A0A101SC99</accession>
<organism evidence="1 2">
    <name type="scientific">Streptomyces griseorubiginosus</name>
    <dbReference type="NCBI Taxonomy" id="67304"/>
    <lineage>
        <taxon>Bacteria</taxon>
        <taxon>Bacillati</taxon>
        <taxon>Actinomycetota</taxon>
        <taxon>Actinomycetes</taxon>
        <taxon>Kitasatosporales</taxon>
        <taxon>Streptomycetaceae</taxon>
        <taxon>Streptomyces</taxon>
    </lineage>
</organism>
<proteinExistence type="predicted"/>
<dbReference type="RefSeq" id="WP_062233322.1">
    <property type="nucleotide sequence ID" value="NZ_JBEPAT010000009.1"/>
</dbReference>
<sequence>MTVSMPKVFFADVREAYTELAERLGLEGPVETEQVLPVSTYTRGAVGYRIYLDMSEGGSLRTAAGLRTPDIWFTVGIEKLAIAAGVVDKRGTVSYSARNLKQMKKSLVGQRAFVEPLHPLLCDDPESAVRLLRKAGAREWSLRPEE</sequence>
<keyword evidence="2" id="KW-1185">Reference proteome</keyword>
<gene>
    <name evidence="1" type="ORF">AQJ54_02210</name>
</gene>
<dbReference type="Proteomes" id="UP000054375">
    <property type="component" value="Unassembled WGS sequence"/>
</dbReference>
<evidence type="ECO:0000313" key="1">
    <source>
        <dbReference type="EMBL" id="KUN71592.1"/>
    </source>
</evidence>
<reference evidence="1 2" key="1">
    <citation type="submission" date="2015-10" db="EMBL/GenBank/DDBJ databases">
        <title>Draft genome sequence of Streptomyces griseorubiginosus DSM 40469, type strain for the species Streptomyces griseorubiginosus.</title>
        <authorList>
            <person name="Ruckert C."/>
            <person name="Winkler A."/>
            <person name="Kalinowski J."/>
            <person name="Kampfer P."/>
            <person name="Glaeser S."/>
        </authorList>
    </citation>
    <scope>NUCLEOTIDE SEQUENCE [LARGE SCALE GENOMIC DNA]</scope>
    <source>
        <strain evidence="1 2">DSM 40469</strain>
    </source>
</reference>
<dbReference type="AlphaFoldDB" id="A0A101SC99"/>
<dbReference type="EMBL" id="LMWV01000002">
    <property type="protein sequence ID" value="KUN71592.1"/>
    <property type="molecule type" value="Genomic_DNA"/>
</dbReference>
<comment type="caution">
    <text evidence="1">The sequence shown here is derived from an EMBL/GenBank/DDBJ whole genome shotgun (WGS) entry which is preliminary data.</text>
</comment>